<evidence type="ECO:0000313" key="3">
    <source>
        <dbReference type="EMBL" id="KAF4509451.1"/>
    </source>
</evidence>
<keyword evidence="4" id="KW-1185">Reference proteome</keyword>
<dbReference type="OrthoDB" id="5308502at2759"/>
<dbReference type="Pfam" id="PF10361">
    <property type="entry name" value="DUF2434"/>
    <property type="match status" value="1"/>
</dbReference>
<evidence type="ECO:0000313" key="4">
    <source>
        <dbReference type="Proteomes" id="UP000557566"/>
    </source>
</evidence>
<feature type="transmembrane region" description="Helical" evidence="2">
    <location>
        <begin position="91"/>
        <end position="113"/>
    </location>
</feature>
<dbReference type="Proteomes" id="UP000557566">
    <property type="component" value="Unassembled WGS sequence"/>
</dbReference>
<evidence type="ECO:0000256" key="2">
    <source>
        <dbReference type="SAM" id="Phobius"/>
    </source>
</evidence>
<feature type="transmembrane region" description="Helical" evidence="2">
    <location>
        <begin position="134"/>
        <end position="153"/>
    </location>
</feature>
<organism evidence="3 4">
    <name type="scientific">Ophiocordyceps sinensis</name>
    <dbReference type="NCBI Taxonomy" id="72228"/>
    <lineage>
        <taxon>Eukaryota</taxon>
        <taxon>Fungi</taxon>
        <taxon>Dikarya</taxon>
        <taxon>Ascomycota</taxon>
        <taxon>Pezizomycotina</taxon>
        <taxon>Sordariomycetes</taxon>
        <taxon>Hypocreomycetidae</taxon>
        <taxon>Hypocreales</taxon>
        <taxon>Ophiocordycipitaceae</taxon>
        <taxon>Ophiocordyceps</taxon>
    </lineage>
</organism>
<name>A0A8H4V6G2_9HYPO</name>
<feature type="transmembrane region" description="Helical" evidence="2">
    <location>
        <begin position="266"/>
        <end position="286"/>
    </location>
</feature>
<comment type="caution">
    <text evidence="3">The sequence shown here is derived from an EMBL/GenBank/DDBJ whole genome shotgun (WGS) entry which is preliminary data.</text>
</comment>
<keyword evidence="2" id="KW-0472">Membrane</keyword>
<feature type="region of interest" description="Disordered" evidence="1">
    <location>
        <begin position="424"/>
        <end position="487"/>
    </location>
</feature>
<feature type="transmembrane region" description="Helical" evidence="2">
    <location>
        <begin position="347"/>
        <end position="367"/>
    </location>
</feature>
<feature type="compositionally biased region" description="Basic and acidic residues" evidence="1">
    <location>
        <begin position="429"/>
        <end position="451"/>
    </location>
</feature>
<reference evidence="3 4" key="1">
    <citation type="journal article" date="2020" name="Genome Biol. Evol.">
        <title>A new high-quality draft genome assembly of the Chinese cordyceps Ophiocordyceps sinensis.</title>
        <authorList>
            <person name="Shu R."/>
            <person name="Zhang J."/>
            <person name="Meng Q."/>
            <person name="Zhang H."/>
            <person name="Zhou G."/>
            <person name="Li M."/>
            <person name="Wu P."/>
            <person name="Zhao Y."/>
            <person name="Chen C."/>
            <person name="Qin Q."/>
        </authorList>
    </citation>
    <scope>NUCLEOTIDE SEQUENCE [LARGE SCALE GENOMIC DNA]</scope>
    <source>
        <strain evidence="3 4">IOZ07</strain>
    </source>
</reference>
<dbReference type="InterPro" id="IPR018830">
    <property type="entry name" value="DUF2434"/>
</dbReference>
<proteinExistence type="predicted"/>
<dbReference type="EMBL" id="JAAVMX010000004">
    <property type="protein sequence ID" value="KAF4509451.1"/>
    <property type="molecule type" value="Genomic_DNA"/>
</dbReference>
<feature type="compositionally biased region" description="Polar residues" evidence="1">
    <location>
        <begin position="559"/>
        <end position="570"/>
    </location>
</feature>
<feature type="compositionally biased region" description="Low complexity" evidence="1">
    <location>
        <begin position="548"/>
        <end position="558"/>
    </location>
</feature>
<accession>A0A8H4V6G2</accession>
<protein>
    <submittedName>
        <fullName evidence="3">Uncharacterized protein</fullName>
    </submittedName>
</protein>
<keyword evidence="2" id="KW-1133">Transmembrane helix</keyword>
<feature type="transmembrane region" description="Helical" evidence="2">
    <location>
        <begin position="217"/>
        <end position="235"/>
    </location>
</feature>
<dbReference type="AlphaFoldDB" id="A0A8H4V6G2"/>
<feature type="region of interest" description="Disordered" evidence="1">
    <location>
        <begin position="539"/>
        <end position="570"/>
    </location>
</feature>
<feature type="transmembrane region" description="Helical" evidence="2">
    <location>
        <begin position="307"/>
        <end position="327"/>
    </location>
</feature>
<gene>
    <name evidence="3" type="ORF">G6O67_003625</name>
</gene>
<feature type="transmembrane region" description="Helical" evidence="2">
    <location>
        <begin position="165"/>
        <end position="187"/>
    </location>
</feature>
<evidence type="ECO:0000256" key="1">
    <source>
        <dbReference type="SAM" id="MobiDB-lite"/>
    </source>
</evidence>
<sequence length="570" mass="65163">MTAWLSALEGRSLLDFPRGDNESDTVFARVHFNLTTLRHFNYTHYSNQTISNGSHCFLTFAPYQPAYLYTNGSFVGATWCYVAIDPIGTRGYVGIGFAALYGLALILALTLLAKHGARYLPVEKRFYPISRRWQWYWGCFVCACALVSLISNVDIDRYFLQELPIVLTIFFWFLLCQGTLGLTWEAVRHWGSWLERQYIDPNPFVYRSDDRRAQVEFWLPLWFYFWVWLNFFLAVPRNWTFVEMQRSPDQIRTQVIPAATDNRFKAAAFCLAMAWLTIVFSLHHSIRHYKPRDRGLWNRGVGLVRAVPLRLALIIPLCLALIIYQAFMSFVWDFSIIKYDGSVPIMFAWGYGPSLLILYIQIVYGYSSPNEDKELMRQRRERGEMVNRELGIVKQPAWWRRVRGDHLGTLRDEIQRNVNEVGGQRGVGRRVEDDMERHARQEAERDAHEGDGIELSSVARGGASDPRIDRAGAGSVRTSMAPAGGSVRPQTDRILEMAAGVLFPNDADEQRAQPAAHLMGHVDVAPPPYRQDEWHMSETRAQVAGARTNSSSTTSSTNAAPQQVRSMLDV</sequence>
<keyword evidence="2" id="KW-0812">Transmembrane</keyword>